<evidence type="ECO:0000313" key="1">
    <source>
        <dbReference type="EMBL" id="VFK13810.1"/>
    </source>
</evidence>
<name>A0A450W9W4_9GAMM</name>
<dbReference type="AlphaFoldDB" id="A0A450W9W4"/>
<sequence>MSPTGYKPIIPVGKSCTRGDDTRLAVGGEAMQEATQVYNYVKTAAKTTPGLKPVADQLGERWKVAKQKKPADPTE</sequence>
<reference evidence="1" key="1">
    <citation type="submission" date="2019-02" db="EMBL/GenBank/DDBJ databases">
        <authorList>
            <person name="Gruber-Vodicka R. H."/>
            <person name="Seah K. B. B."/>
        </authorList>
    </citation>
    <scope>NUCLEOTIDE SEQUENCE</scope>
    <source>
        <strain evidence="1">BECK_S312</strain>
        <strain evidence="2">BECK_S426</strain>
    </source>
</reference>
<proteinExistence type="predicted"/>
<dbReference type="EMBL" id="CAADFP010000090">
    <property type="protein sequence ID" value="VFK29585.1"/>
    <property type="molecule type" value="Genomic_DNA"/>
</dbReference>
<accession>A0A450W9W4</accession>
<evidence type="ECO:0000313" key="2">
    <source>
        <dbReference type="EMBL" id="VFK29585.1"/>
    </source>
</evidence>
<dbReference type="EMBL" id="CAADFM010000094">
    <property type="protein sequence ID" value="VFK13810.1"/>
    <property type="molecule type" value="Genomic_DNA"/>
</dbReference>
<gene>
    <name evidence="1" type="ORF">BECKLPF1236A_GA0070988_1009413</name>
    <name evidence="2" type="ORF">BECKLPF1236C_GA0070990_1009013</name>
</gene>
<organism evidence="1">
    <name type="scientific">Candidatus Kentrum sp. LPFa</name>
    <dbReference type="NCBI Taxonomy" id="2126335"/>
    <lineage>
        <taxon>Bacteria</taxon>
        <taxon>Pseudomonadati</taxon>
        <taxon>Pseudomonadota</taxon>
        <taxon>Gammaproteobacteria</taxon>
        <taxon>Candidatus Kentrum</taxon>
    </lineage>
</organism>
<protein>
    <submittedName>
        <fullName evidence="1">Uncharacterized protein</fullName>
    </submittedName>
</protein>